<dbReference type="EMBL" id="CT868650">
    <property type="protein sequence ID" value="CAK88622.1"/>
    <property type="molecule type" value="Genomic_DNA"/>
</dbReference>
<dbReference type="PANTHER" id="PTHR12174">
    <property type="entry name" value="SIGNAL PEPTIDE PEPTIDASE"/>
    <property type="match status" value="1"/>
</dbReference>
<feature type="chain" id="PRO_5013243241" description="Intimal thickness related receptor IRP domain-containing protein" evidence="4">
    <location>
        <begin position="16"/>
        <end position="541"/>
    </location>
</feature>
<dbReference type="InterPro" id="IPR007369">
    <property type="entry name" value="Peptidase_A22B_SPP"/>
</dbReference>
<feature type="signal peptide" evidence="4">
    <location>
        <begin position="1"/>
        <end position="15"/>
    </location>
</feature>
<proteinExistence type="predicted"/>
<dbReference type="eggNOG" id="ENOG502SQCF">
    <property type="taxonomic scope" value="Eukaryota"/>
</dbReference>
<keyword evidence="3" id="KW-1133">Transmembrane helix</keyword>
<dbReference type="OrthoDB" id="294404at2759"/>
<dbReference type="GO" id="GO:0098554">
    <property type="term" value="C:cytoplasmic side of endoplasmic reticulum membrane"/>
    <property type="evidence" value="ECO:0000318"/>
    <property type="project" value="GO_Central"/>
</dbReference>
<comment type="subcellular location">
    <subcellularLocation>
        <location evidence="1">Endoplasmic reticulum membrane</location>
        <topology evidence="1">Multi-pass membrane protein</topology>
    </subcellularLocation>
</comment>
<keyword evidence="6" id="KW-1185">Reference proteome</keyword>
<keyword evidence="4" id="KW-0732">Signal</keyword>
<keyword evidence="3" id="KW-0812">Transmembrane</keyword>
<gene>
    <name evidence="5" type="ORF">GSPATT00021790001</name>
</gene>
<evidence type="ECO:0000313" key="6">
    <source>
        <dbReference type="Proteomes" id="UP000000600"/>
    </source>
</evidence>
<dbReference type="InParanoid" id="A0E005"/>
<evidence type="ECO:0000256" key="3">
    <source>
        <dbReference type="SAM" id="Phobius"/>
    </source>
</evidence>
<evidence type="ECO:0000313" key="5">
    <source>
        <dbReference type="EMBL" id="CAK88622.1"/>
    </source>
</evidence>
<feature type="transmembrane region" description="Helical" evidence="3">
    <location>
        <begin position="385"/>
        <end position="401"/>
    </location>
</feature>
<feature type="transmembrane region" description="Helical" evidence="3">
    <location>
        <begin position="335"/>
        <end position="355"/>
    </location>
</feature>
<feature type="transmembrane region" description="Helical" evidence="3">
    <location>
        <begin position="413"/>
        <end position="432"/>
    </location>
</feature>
<dbReference type="GO" id="GO:0006465">
    <property type="term" value="P:signal peptide processing"/>
    <property type="evidence" value="ECO:0000318"/>
    <property type="project" value="GO_Central"/>
</dbReference>
<dbReference type="GO" id="GO:0098553">
    <property type="term" value="C:lumenal side of endoplasmic reticulum membrane"/>
    <property type="evidence" value="ECO:0000318"/>
    <property type="project" value="GO_Central"/>
</dbReference>
<name>A0E005_PARTE</name>
<evidence type="ECO:0000256" key="1">
    <source>
        <dbReference type="ARBA" id="ARBA00004477"/>
    </source>
</evidence>
<feature type="transmembrane region" description="Helical" evidence="3">
    <location>
        <begin position="248"/>
        <end position="267"/>
    </location>
</feature>
<feature type="transmembrane region" description="Helical" evidence="3">
    <location>
        <begin position="279"/>
        <end position="299"/>
    </location>
</feature>
<evidence type="ECO:0000256" key="4">
    <source>
        <dbReference type="SAM" id="SignalP"/>
    </source>
</evidence>
<dbReference type="PANTHER" id="PTHR12174:SF23">
    <property type="entry name" value="MINOR HISTOCOMPATIBILITY ANTIGEN H13"/>
    <property type="match status" value="1"/>
</dbReference>
<dbReference type="HOGENOM" id="CLU_042601_0_0_1"/>
<dbReference type="GeneID" id="5041804"/>
<keyword evidence="2" id="KW-0256">Endoplasmic reticulum</keyword>
<keyword evidence="3" id="KW-0472">Membrane</keyword>
<reference evidence="5 6" key="1">
    <citation type="journal article" date="2006" name="Nature">
        <title>Global trends of whole-genome duplications revealed by the ciliate Paramecium tetraurelia.</title>
        <authorList>
            <consortium name="Genoscope"/>
            <person name="Aury J.-M."/>
            <person name="Jaillon O."/>
            <person name="Duret L."/>
            <person name="Noel B."/>
            <person name="Jubin C."/>
            <person name="Porcel B.M."/>
            <person name="Segurens B."/>
            <person name="Daubin V."/>
            <person name="Anthouard V."/>
            <person name="Aiach N."/>
            <person name="Arnaiz O."/>
            <person name="Billaut A."/>
            <person name="Beisson J."/>
            <person name="Blanc I."/>
            <person name="Bouhouche K."/>
            <person name="Camara F."/>
            <person name="Duharcourt S."/>
            <person name="Guigo R."/>
            <person name="Gogendeau D."/>
            <person name="Katinka M."/>
            <person name="Keller A.-M."/>
            <person name="Kissmehl R."/>
            <person name="Klotz C."/>
            <person name="Koll F."/>
            <person name="Le Moue A."/>
            <person name="Lepere C."/>
            <person name="Malinsky S."/>
            <person name="Nowacki M."/>
            <person name="Nowak J.K."/>
            <person name="Plattner H."/>
            <person name="Poulain J."/>
            <person name="Ruiz F."/>
            <person name="Serrano V."/>
            <person name="Zagulski M."/>
            <person name="Dessen P."/>
            <person name="Betermier M."/>
            <person name="Weissenbach J."/>
            <person name="Scarpelli C."/>
            <person name="Schachter V."/>
            <person name="Sperling L."/>
            <person name="Meyer E."/>
            <person name="Cohen J."/>
            <person name="Wincker P."/>
        </authorList>
    </citation>
    <scope>NUCLEOTIDE SEQUENCE [LARGE SCALE GENOMIC DNA]</scope>
    <source>
        <strain evidence="5 6">Stock d4-2</strain>
    </source>
</reference>
<sequence>MIFFLIIISIDQFQAIRNLAITLGPLTQQSITYVIYQDEQLNQQFSLKETRWSNCSPLDLLYIKSNVNQQVAYTPLNIINTGDKDLIIDSLSLTTQKGQTMKIALNNTNNIVVQKKGVEIINIQYFCEKKLAKENYWAVIDITLKISNQSLKFSYQYICDPNFHPKRFDWSYLILIVTMSTFVLFLARQQKLSAFKITYYDKLNNKNVVVFQGFHLGLKGAIIYNTIFAVGVIAAYVFEKAVEELEENIVRCFCLIFGFILISELCYKMKFLKIRIVSILRACDIIGLLVTIITLHLYVDLNEPWIISNLLTIYLVGTSIKLFKITSLKNGLHFFIPCIIMDILFSIYGSFFVRYEWDSLVMKYFNTPLTAQFPYFYPIYKKKCGWLSITSILFPAFFLAYAHRVDRYKDSIIYRLISYIGLQVGLTLWFTFSSLYSIPLPVSSFTLFPTIGISAIIAFQRNEIKVMWNGDFYDQVLLNPWRHQIQAGERGSIHVLNKKGNDETELQNLADQESQNQQTQLLRISRGQIKLHNELFQGLLD</sequence>
<dbReference type="GO" id="GO:0033619">
    <property type="term" value="P:membrane protein proteolysis"/>
    <property type="evidence" value="ECO:0000318"/>
    <property type="project" value="GO_Central"/>
</dbReference>
<dbReference type="GO" id="GO:0042500">
    <property type="term" value="F:aspartic endopeptidase activity, intramembrane cleaving"/>
    <property type="evidence" value="ECO:0000318"/>
    <property type="project" value="GO_Central"/>
</dbReference>
<evidence type="ECO:0000256" key="2">
    <source>
        <dbReference type="ARBA" id="ARBA00022824"/>
    </source>
</evidence>
<protein>
    <recommendedName>
        <fullName evidence="7">Intimal thickness related receptor IRP domain-containing protein</fullName>
    </recommendedName>
</protein>
<dbReference type="RefSeq" id="XP_001456019.1">
    <property type="nucleotide sequence ID" value="XM_001455982.1"/>
</dbReference>
<feature type="transmembrane region" description="Helical" evidence="3">
    <location>
        <begin position="208"/>
        <end position="236"/>
    </location>
</feature>
<dbReference type="KEGG" id="ptm:GSPATT00021790001"/>
<dbReference type="Proteomes" id="UP000000600">
    <property type="component" value="Unassembled WGS sequence"/>
</dbReference>
<dbReference type="Pfam" id="PF04258">
    <property type="entry name" value="Peptidase_A22B"/>
    <property type="match status" value="1"/>
</dbReference>
<dbReference type="AlphaFoldDB" id="A0E005"/>
<evidence type="ECO:0008006" key="7">
    <source>
        <dbReference type="Google" id="ProtNLM"/>
    </source>
</evidence>
<organism evidence="5 6">
    <name type="scientific">Paramecium tetraurelia</name>
    <dbReference type="NCBI Taxonomy" id="5888"/>
    <lineage>
        <taxon>Eukaryota</taxon>
        <taxon>Sar</taxon>
        <taxon>Alveolata</taxon>
        <taxon>Ciliophora</taxon>
        <taxon>Intramacronucleata</taxon>
        <taxon>Oligohymenophorea</taxon>
        <taxon>Peniculida</taxon>
        <taxon>Parameciidae</taxon>
        <taxon>Paramecium</taxon>
    </lineage>
</organism>
<feature type="transmembrane region" description="Helical" evidence="3">
    <location>
        <begin position="438"/>
        <end position="459"/>
    </location>
</feature>
<feature type="transmembrane region" description="Helical" evidence="3">
    <location>
        <begin position="170"/>
        <end position="187"/>
    </location>
</feature>
<feature type="transmembrane region" description="Helical" evidence="3">
    <location>
        <begin position="305"/>
        <end position="323"/>
    </location>
</feature>
<accession>A0E005</accession>
<dbReference type="OMA" id="KENYWAV"/>